<evidence type="ECO:0000256" key="1">
    <source>
        <dbReference type="SAM" id="MobiDB-lite"/>
    </source>
</evidence>
<evidence type="ECO:0000313" key="4">
    <source>
        <dbReference type="Proteomes" id="UP000031057"/>
    </source>
</evidence>
<gene>
    <name evidence="3" type="ORF">LK12_21630</name>
</gene>
<dbReference type="STRING" id="1348853.LK12_21630"/>
<organism evidence="3 4">
    <name type="scientific">Novosphingobium malaysiense</name>
    <dbReference type="NCBI Taxonomy" id="1348853"/>
    <lineage>
        <taxon>Bacteria</taxon>
        <taxon>Pseudomonadati</taxon>
        <taxon>Pseudomonadota</taxon>
        <taxon>Alphaproteobacteria</taxon>
        <taxon>Sphingomonadales</taxon>
        <taxon>Sphingomonadaceae</taxon>
        <taxon>Novosphingobium</taxon>
    </lineage>
</organism>
<keyword evidence="2" id="KW-1133">Transmembrane helix</keyword>
<proteinExistence type="predicted"/>
<feature type="compositionally biased region" description="Basic residues" evidence="1">
    <location>
        <begin position="1"/>
        <end position="10"/>
    </location>
</feature>
<comment type="caution">
    <text evidence="3">The sequence shown here is derived from an EMBL/GenBank/DDBJ whole genome shotgun (WGS) entry which is preliminary data.</text>
</comment>
<keyword evidence="2" id="KW-0812">Transmembrane</keyword>
<accession>A0A0B1ZK34</accession>
<sequence>MATPGKRRTGDKHASAHPTRQPSRWLRNLVIVVLLGAALALAWSWNDMRERVLVGSAYGARVGCVCRYVSHRSLDSCEGDLAVAGLGPVASAVSLSDDDETRTVTAGLPLLGHQSATFDEKAGCQLEPWQD</sequence>
<dbReference type="Proteomes" id="UP000031057">
    <property type="component" value="Unassembled WGS sequence"/>
</dbReference>
<name>A0A0B1ZK34_9SPHN</name>
<reference evidence="3 4" key="1">
    <citation type="submission" date="2014-10" db="EMBL/GenBank/DDBJ databases">
        <title>Genome sequence of Novosphingobium malaysiense MUSC 273(T).</title>
        <authorList>
            <person name="Lee L.-H."/>
        </authorList>
    </citation>
    <scope>NUCLEOTIDE SEQUENCE [LARGE SCALE GENOMIC DNA]</scope>
    <source>
        <strain evidence="3 4">MUSC 273</strain>
    </source>
</reference>
<evidence type="ECO:0000313" key="3">
    <source>
        <dbReference type="EMBL" id="KHK89667.1"/>
    </source>
</evidence>
<dbReference type="EMBL" id="JTDI01000007">
    <property type="protein sequence ID" value="KHK89667.1"/>
    <property type="molecule type" value="Genomic_DNA"/>
</dbReference>
<evidence type="ECO:0000256" key="2">
    <source>
        <dbReference type="SAM" id="Phobius"/>
    </source>
</evidence>
<keyword evidence="2" id="KW-0472">Membrane</keyword>
<dbReference type="OrthoDB" id="7391866at2"/>
<protein>
    <submittedName>
        <fullName evidence="3">Uncharacterized protein</fullName>
    </submittedName>
</protein>
<dbReference type="AlphaFoldDB" id="A0A0B1ZK34"/>
<feature type="transmembrane region" description="Helical" evidence="2">
    <location>
        <begin position="25"/>
        <end position="45"/>
    </location>
</feature>
<dbReference type="RefSeq" id="WP_039289482.1">
    <property type="nucleotide sequence ID" value="NZ_JTDI01000007.1"/>
</dbReference>
<feature type="region of interest" description="Disordered" evidence="1">
    <location>
        <begin position="1"/>
        <end position="20"/>
    </location>
</feature>
<keyword evidence="4" id="KW-1185">Reference proteome</keyword>